<dbReference type="Gene3D" id="3.30.200.20">
    <property type="entry name" value="Phosphorylase Kinase, domain 1"/>
    <property type="match status" value="1"/>
</dbReference>
<gene>
    <name evidence="9" type="ORF">PGLA1383_LOCUS40630</name>
</gene>
<sequence>MTADHCMPDGKVTRKTLGEIRRGGHFGERSLLRGGPNFIPEVNVRASDEGMTCLAFEGHGIRFLLEELFKDAAVEGANVSSSVEEYEQEKFSRSRRRAHTTKHAEVIWSKLQQVCLLGKGGFAEVFLVENRQTKQRYALKRLSKGHIERNHAVRQVCWERELLLLVESPFVIRLFRTFKDDQFVYLLMEAALGGSLYEALQTNPEVFCDDQPHGSASAFYVACILAAIEHLHDRRIVYRDLKPENVLLNEPGYARLCDMGFARFVLGKTNTLAGTPEYMAPEVIDFPHAHDMSADWWSLGVLTFELMAGQAPWEDDGISDPHGKLLAIRRSQEKEPRYPFSCPALVRNFISRLMTKLPRRLGVKDGAKELRVRFRYVGVGMGLRNICNYRVLRLRALVSNAPDVVEVSLTTIQESKSEAPLGHQLGPSDHRLWQKVRRLGNDEMDPSQTELDQWRASPTTALQSAIAWCGMSANTLDTIKMVLGDFQLVHEVVLMPSGASARALTLAVVRGSQEVVNPDGTVASAAIAARYLNALELGQVGSLTRCCRLLMEPPAEEAQAGPITQASNNQGTSQPAASRSPPVASSPSRRVKMSTCIDQADDTEVYAMNSSEARTIIETFTVQNDGIALDSDEECDATQLQALKTKLDMDIVPYADFAVWRPYGIRMARMMKFRAQAWRPESAQFITTEMAGPPNHDEWKRSWKVYSFGMRALGAASHTRLTKYAESIDDLVSKYSSRPEEVGVCSQTGIKYDKLKPWDAVFLYASQDRNFWDSEVKEKALLYATKIKDMPDLTDEGHHAAGDEGETRGKKRQRTKKGQEVKTPQRVKKGKGGKGDAGKNWQNEWTPAPKPADKGGKGGKGKLKGNPNQSCWVWNRDVNGCQEAKEERASELSRPQCVKAKRERYLRTKLPQRGPDKRRRGNKDVARVALKLLQTGKPWDLKIGGAARDVLTKEGLPRWKQLPRVRSKNFPLGLPNLTAHDKEKVETSNVISRHTASWRKALHRAGLAFIIENPGNSYLWMLEDYLELAKLPGVRDVDSHNCMHGDGSVTFKTEGEAEYPQGMCDAIAEVVKAHLGTLSEEEKAGLEYSFSEIFAGRDEMEDTPTAATGNGEPCAAEESSRIPGAAGDYEAKIWTVLKTKTSKGIDEGTDMNLERTGVCNNSIVRKPPGPDRPGKVVLRTNEESNRDRRARENRECLGGMRSPWRTVGKLPNLRKVGKRCRKVVEDYLAKHPEALAIMRGLGSTPDEEGKARIAEVVGEIRNNLKSELRAGNEVSTTAPEIVMKFEPAANYKSVEEQRELAGEEIDRAITKGYASWRATWKELLEEFGEVVVSMMACIIKERPDGTLKVRLVADLRRSGCNEFVSASERIVLPRPSEAVEDITALGEALEDGEEVWLGVADFVDAVHTWALRPSERKFAVVRHPKAGYVVYDTVLFGGTEREATRKMLTLLLFWAAFGPDIAWNKASFGRSATWIGAKFDVLDGENFSVEIPEKYAREMREEAEDLNNRKAADINRMQKFVGKGSWASGLVPILGTMLSPLWAAMKDANNSRRQRRTDPGCQDSSRFSLAAGVLSGGEPREVSEETVLCQPSPVERQSVHHVDASPWGFGAWLAIDGAPTTWLAGAWTDEDAARLGARIGNGESQNAWEALGILICFRTWLCAVAKERVRLRSDSVNALVAIAKERSKSQTVNLIAREIALNLAEINYVVDLETVHLPAVFNDWADALSRMCEDDRKYTVPRPRP</sequence>
<feature type="region of interest" description="Disordered" evidence="7">
    <location>
        <begin position="792"/>
        <end position="871"/>
    </location>
</feature>
<dbReference type="GO" id="GO:0005524">
    <property type="term" value="F:ATP binding"/>
    <property type="evidence" value="ECO:0007669"/>
    <property type="project" value="UniProtKB-UniRule"/>
</dbReference>
<comment type="caution">
    <text evidence="9">The sequence shown here is derived from an EMBL/GenBank/DDBJ whole genome shotgun (WGS) entry which is preliminary data.</text>
</comment>
<dbReference type="Gene3D" id="1.10.510.10">
    <property type="entry name" value="Transferase(Phosphotransferase) domain 1"/>
    <property type="match status" value="1"/>
</dbReference>
<evidence type="ECO:0000256" key="6">
    <source>
        <dbReference type="PROSITE-ProRule" id="PRU10141"/>
    </source>
</evidence>
<keyword evidence="4" id="KW-0418">Kinase</keyword>
<evidence type="ECO:0000259" key="8">
    <source>
        <dbReference type="PROSITE" id="PS50011"/>
    </source>
</evidence>
<keyword evidence="3 6" id="KW-0547">Nucleotide-binding</keyword>
<feature type="compositionally biased region" description="Basic and acidic residues" evidence="7">
    <location>
        <begin position="792"/>
        <end position="808"/>
    </location>
</feature>
<feature type="domain" description="Protein kinase" evidence="8">
    <location>
        <begin position="111"/>
        <end position="374"/>
    </location>
</feature>
<dbReference type="InterPro" id="IPR011009">
    <property type="entry name" value="Kinase-like_dom_sf"/>
</dbReference>
<feature type="compositionally biased region" description="Polar residues" evidence="7">
    <location>
        <begin position="562"/>
        <end position="574"/>
    </location>
</feature>
<name>A0A813GKE1_POLGL</name>
<dbReference type="PROSITE" id="PS50011">
    <property type="entry name" value="PROTEIN_KINASE_DOM"/>
    <property type="match status" value="1"/>
</dbReference>
<feature type="region of interest" description="Disordered" evidence="7">
    <location>
        <begin position="557"/>
        <end position="594"/>
    </location>
</feature>
<evidence type="ECO:0000256" key="7">
    <source>
        <dbReference type="SAM" id="MobiDB-lite"/>
    </source>
</evidence>
<dbReference type="Proteomes" id="UP000654075">
    <property type="component" value="Unassembled WGS sequence"/>
</dbReference>
<reference evidence="9" key="1">
    <citation type="submission" date="2021-02" db="EMBL/GenBank/DDBJ databases">
        <authorList>
            <person name="Dougan E. K."/>
            <person name="Rhodes N."/>
            <person name="Thang M."/>
            <person name="Chan C."/>
        </authorList>
    </citation>
    <scope>NUCLEOTIDE SEQUENCE</scope>
</reference>
<evidence type="ECO:0000256" key="3">
    <source>
        <dbReference type="ARBA" id="ARBA00022741"/>
    </source>
</evidence>
<keyword evidence="1" id="KW-0723">Serine/threonine-protein kinase</keyword>
<dbReference type="InterPro" id="IPR043502">
    <property type="entry name" value="DNA/RNA_pol_sf"/>
</dbReference>
<feature type="region of interest" description="Disordered" evidence="7">
    <location>
        <begin position="1101"/>
        <end position="1121"/>
    </location>
</feature>
<feature type="compositionally biased region" description="Low complexity" evidence="7">
    <location>
        <begin position="575"/>
        <end position="588"/>
    </location>
</feature>
<evidence type="ECO:0000256" key="4">
    <source>
        <dbReference type="ARBA" id="ARBA00022777"/>
    </source>
</evidence>
<dbReference type="PANTHER" id="PTHR24353">
    <property type="entry name" value="CYCLIC NUCLEOTIDE-DEPENDENT PROTEIN KINASE"/>
    <property type="match status" value="1"/>
</dbReference>
<evidence type="ECO:0000256" key="1">
    <source>
        <dbReference type="ARBA" id="ARBA00022527"/>
    </source>
</evidence>
<evidence type="ECO:0000313" key="9">
    <source>
        <dbReference type="EMBL" id="CAE8623358.1"/>
    </source>
</evidence>
<feature type="binding site" evidence="6">
    <location>
        <position position="140"/>
    </location>
    <ligand>
        <name>ATP</name>
        <dbReference type="ChEBI" id="CHEBI:30616"/>
    </ligand>
</feature>
<dbReference type="PROSITE" id="PS00108">
    <property type="entry name" value="PROTEIN_KINASE_ST"/>
    <property type="match status" value="1"/>
</dbReference>
<dbReference type="GO" id="GO:0004674">
    <property type="term" value="F:protein serine/threonine kinase activity"/>
    <property type="evidence" value="ECO:0007669"/>
    <property type="project" value="UniProtKB-KW"/>
</dbReference>
<accession>A0A813GKE1</accession>
<dbReference type="InterPro" id="IPR000719">
    <property type="entry name" value="Prot_kinase_dom"/>
</dbReference>
<protein>
    <recommendedName>
        <fullName evidence="8">Protein kinase domain-containing protein</fullName>
    </recommendedName>
</protein>
<dbReference type="Pfam" id="PF00069">
    <property type="entry name" value="Pkinase"/>
    <property type="match status" value="1"/>
</dbReference>
<keyword evidence="2" id="KW-0808">Transferase</keyword>
<organism evidence="9 10">
    <name type="scientific">Polarella glacialis</name>
    <name type="common">Dinoflagellate</name>
    <dbReference type="NCBI Taxonomy" id="89957"/>
    <lineage>
        <taxon>Eukaryota</taxon>
        <taxon>Sar</taxon>
        <taxon>Alveolata</taxon>
        <taxon>Dinophyceae</taxon>
        <taxon>Suessiales</taxon>
        <taxon>Suessiaceae</taxon>
        <taxon>Polarella</taxon>
    </lineage>
</organism>
<keyword evidence="10" id="KW-1185">Reference proteome</keyword>
<evidence type="ECO:0000256" key="5">
    <source>
        <dbReference type="ARBA" id="ARBA00022840"/>
    </source>
</evidence>
<dbReference type="SUPFAM" id="SSF56112">
    <property type="entry name" value="Protein kinase-like (PK-like)"/>
    <property type="match status" value="1"/>
</dbReference>
<proteinExistence type="predicted"/>
<dbReference type="InterPro" id="IPR017441">
    <property type="entry name" value="Protein_kinase_ATP_BS"/>
</dbReference>
<keyword evidence="5 6" id="KW-0067">ATP-binding</keyword>
<dbReference type="InterPro" id="IPR008271">
    <property type="entry name" value="Ser/Thr_kinase_AS"/>
</dbReference>
<dbReference type="SMART" id="SM00220">
    <property type="entry name" value="S_TKc"/>
    <property type="match status" value="1"/>
</dbReference>
<evidence type="ECO:0000313" key="10">
    <source>
        <dbReference type="Proteomes" id="UP000654075"/>
    </source>
</evidence>
<dbReference type="PROSITE" id="PS00107">
    <property type="entry name" value="PROTEIN_KINASE_ATP"/>
    <property type="match status" value="1"/>
</dbReference>
<evidence type="ECO:0000256" key="2">
    <source>
        <dbReference type="ARBA" id="ARBA00022679"/>
    </source>
</evidence>
<dbReference type="EMBL" id="CAJNNV010028153">
    <property type="protein sequence ID" value="CAE8623358.1"/>
    <property type="molecule type" value="Genomic_DNA"/>
</dbReference>
<dbReference type="SUPFAM" id="SSF56672">
    <property type="entry name" value="DNA/RNA polymerases"/>
    <property type="match status" value="1"/>
</dbReference>